<evidence type="ECO:0000313" key="2">
    <source>
        <dbReference type="Proteomes" id="UP000313645"/>
    </source>
</evidence>
<keyword evidence="2" id="KW-1185">Reference proteome</keyword>
<reference evidence="1 2" key="1">
    <citation type="submission" date="2019-02" db="EMBL/GenBank/DDBJ databases">
        <title>Marinobacter halodurans sp. nov., a marine bacterium isolated from sea tidal flat.</title>
        <authorList>
            <person name="Yoo Y."/>
            <person name="Lee D.W."/>
            <person name="Kim B.S."/>
            <person name="Kim J.-J."/>
        </authorList>
    </citation>
    <scope>NUCLEOTIDE SEQUENCE [LARGE SCALE GENOMIC DNA]</scope>
    <source>
        <strain evidence="1 2">YJ-S3-2</strain>
    </source>
</reference>
<organism evidence="1 2">
    <name type="scientific">Marinobacter halodurans</name>
    <dbReference type="NCBI Taxonomy" id="2528979"/>
    <lineage>
        <taxon>Bacteria</taxon>
        <taxon>Pseudomonadati</taxon>
        <taxon>Pseudomonadota</taxon>
        <taxon>Gammaproteobacteria</taxon>
        <taxon>Pseudomonadales</taxon>
        <taxon>Marinobacteraceae</taxon>
        <taxon>Marinobacter</taxon>
    </lineage>
</organism>
<dbReference type="EMBL" id="SJDL01000052">
    <property type="protein sequence ID" value="TBW48126.1"/>
    <property type="molecule type" value="Genomic_DNA"/>
</dbReference>
<proteinExistence type="predicted"/>
<accession>A0ABY1ZID6</accession>
<dbReference type="Pfam" id="PF22752">
    <property type="entry name" value="DUF488-N3i"/>
    <property type="match status" value="1"/>
</dbReference>
<evidence type="ECO:0000313" key="1">
    <source>
        <dbReference type="EMBL" id="TBW48126.1"/>
    </source>
</evidence>
<protein>
    <submittedName>
        <fullName evidence="1">DUF488 family protein</fullName>
    </submittedName>
</protein>
<comment type="caution">
    <text evidence="1">The sequence shown here is derived from an EMBL/GenBank/DDBJ whole genome shotgun (WGS) entry which is preliminary data.</text>
</comment>
<gene>
    <name evidence="1" type="ORF">EZI54_21710</name>
</gene>
<dbReference type="Proteomes" id="UP000313645">
    <property type="component" value="Unassembled WGS sequence"/>
</dbReference>
<name>A0ABY1ZID6_9GAMM</name>
<dbReference type="RefSeq" id="WP_131483979.1">
    <property type="nucleotide sequence ID" value="NZ_SJDL01000052.1"/>
</dbReference>
<dbReference type="PANTHER" id="PTHR36849:SF1">
    <property type="entry name" value="CYTOPLASMIC PROTEIN"/>
    <property type="match status" value="1"/>
</dbReference>
<dbReference type="InterPro" id="IPR052552">
    <property type="entry name" value="YeaO-like"/>
</dbReference>
<dbReference type="PANTHER" id="PTHR36849">
    <property type="entry name" value="CYTOPLASMIC PROTEIN-RELATED"/>
    <property type="match status" value="1"/>
</dbReference>
<sequence length="117" mass="13518">MAIALKRAYEPVEPADGERILVDRLWPRGISKDRLQVQDWLKDVAPSNDLRKTYHAGGMTWSAFRRAYLAELKPYRETLRPLARRAREHPVTLVYSASNPDRNNAVVLRQYLAMLGK</sequence>